<dbReference type="GeneID" id="6779479"/>
<dbReference type="Gene3D" id="1.10.530.10">
    <property type="match status" value="1"/>
</dbReference>
<evidence type="ECO:0000313" key="1">
    <source>
        <dbReference type="EMBL" id="ACG60380.1"/>
    </source>
</evidence>
<gene>
    <name evidence="1" type="ORF">phiPLPE_58</name>
</gene>
<dbReference type="InterPro" id="IPR023346">
    <property type="entry name" value="Lysozyme-like_dom_sf"/>
</dbReference>
<sequence>MSQIFGRVFGIDLDNKPFIEVTEARQFRVTFEVLIDPNGANSYADIAIYNLTNDTAADAFVKGKSITLRAGYVDTIDVIFKGEITNILRERTGPDTRTRVLCRGGVISPNRPTISKSFGAGIRVEDIIGALGVTLGYEVILNPDDFAKIPPYPRGYTVNGDPQTYLDKLGVAHQFTYVVDNNRLVISAIGAERTGQIHVVSQFTGMEGIPEITGGEQGVGADVVVRLNPKVRINGRFRIESEYATFNTGNLYFTDIPKSAGIGVYDILRVRHSGDSYGSNWSTLITGIKNAKELEKPLAPTGDLAWGQNVDEEFRIKAKTVAASVGIQADNLMSVMAFETGESFRPDIRNPYSGAVGLIQFLRTTAVGLGTTSEALSKMTAVKQLDYVQSYYRPYTGRMNNLGDTYMAVLWPAGIGKPDSYVLWSLAANPTTYRQNKGLDIGNKGYITRADAIFKVNKALEKGLTRKA</sequence>
<dbReference type="EMBL" id="EU876853">
    <property type="protein sequence ID" value="ACG60380.1"/>
    <property type="molecule type" value="Genomic_DNA"/>
</dbReference>
<dbReference type="OrthoDB" id="9999at10239"/>
<accession>B5AX77</accession>
<reference evidence="2" key="1">
    <citation type="journal article" date="2009" name="Environ. Microbiol. Rep.">
        <title>Isolation and genomic characterization of the first phage infecting Iodobacteria: ?PLPE, a myovirus having a novel set of features.</title>
        <authorList>
            <person name="Leblanc C."/>
            <person name="Caumont-Sarcos A."/>
            <person name="Comeau A.M."/>
            <person name="Krisch H.M."/>
        </authorList>
    </citation>
    <scope>NUCLEOTIDE SEQUENCE [LARGE SCALE GENOMIC DNA]</scope>
</reference>
<dbReference type="Pfam" id="PF22759">
    <property type="entry name" value="E217_GP41"/>
    <property type="match status" value="1"/>
</dbReference>
<dbReference type="KEGG" id="vg:6779479"/>
<organism evidence="1 2">
    <name type="scientific">Iodobacter phage PhiPLPE</name>
    <dbReference type="NCBI Taxonomy" id="551895"/>
    <lineage>
        <taxon>Viruses</taxon>
        <taxon>Duplodnaviria</taxon>
        <taxon>Heunggongvirae</taxon>
        <taxon>Uroviricota</taxon>
        <taxon>Caudoviricetes</taxon>
        <taxon>Iodovirus</taxon>
        <taxon>Iodovirus PLPE</taxon>
    </lineage>
</organism>
<evidence type="ECO:0000313" key="2">
    <source>
        <dbReference type="Proteomes" id="UP000001862"/>
    </source>
</evidence>
<dbReference type="SUPFAM" id="SSF53955">
    <property type="entry name" value="Lysozyme-like"/>
    <property type="match status" value="1"/>
</dbReference>
<dbReference type="RefSeq" id="YP_002128492.1">
    <property type="nucleotide sequence ID" value="NC_011142.1"/>
</dbReference>
<dbReference type="InterPro" id="IPR054496">
    <property type="entry name" value="E217_GP41"/>
</dbReference>
<keyword evidence="2" id="KW-1185">Reference proteome</keyword>
<protein>
    <recommendedName>
        <fullName evidence="3">Transglycosylase SLT domain-containing protein</fullName>
    </recommendedName>
</protein>
<proteinExistence type="predicted"/>
<dbReference type="Proteomes" id="UP000001862">
    <property type="component" value="Segment"/>
</dbReference>
<evidence type="ECO:0008006" key="3">
    <source>
        <dbReference type="Google" id="ProtNLM"/>
    </source>
</evidence>
<name>B5AX77_9CAUD</name>